<proteinExistence type="predicted"/>
<evidence type="ECO:0000313" key="1">
    <source>
        <dbReference type="EMBL" id="EFH90170.1"/>
    </source>
</evidence>
<protein>
    <submittedName>
        <fullName evidence="1">Uncharacterized protein</fullName>
    </submittedName>
</protein>
<gene>
    <name evidence="1" type="ORF">Krac_11778</name>
</gene>
<evidence type="ECO:0000313" key="2">
    <source>
        <dbReference type="Proteomes" id="UP000004508"/>
    </source>
</evidence>
<comment type="caution">
    <text evidence="1">The sequence shown here is derived from an EMBL/GenBank/DDBJ whole genome shotgun (WGS) entry which is preliminary data.</text>
</comment>
<name>D6TDN8_KTERA</name>
<dbReference type="InParanoid" id="D6TDN8"/>
<reference evidence="1 2" key="1">
    <citation type="journal article" date="2011" name="Stand. Genomic Sci.">
        <title>Non-contiguous finished genome sequence and contextual data of the filamentous soil bacterium Ktedonobacter racemifer type strain (SOSP1-21).</title>
        <authorList>
            <person name="Chang Y.J."/>
            <person name="Land M."/>
            <person name="Hauser L."/>
            <person name="Chertkov O."/>
            <person name="Del Rio T.G."/>
            <person name="Nolan M."/>
            <person name="Copeland A."/>
            <person name="Tice H."/>
            <person name="Cheng J.F."/>
            <person name="Lucas S."/>
            <person name="Han C."/>
            <person name="Goodwin L."/>
            <person name="Pitluck S."/>
            <person name="Ivanova N."/>
            <person name="Ovchinikova G."/>
            <person name="Pati A."/>
            <person name="Chen A."/>
            <person name="Palaniappan K."/>
            <person name="Mavromatis K."/>
            <person name="Liolios K."/>
            <person name="Brettin T."/>
            <person name="Fiebig A."/>
            <person name="Rohde M."/>
            <person name="Abt B."/>
            <person name="Goker M."/>
            <person name="Detter J.C."/>
            <person name="Woyke T."/>
            <person name="Bristow J."/>
            <person name="Eisen J.A."/>
            <person name="Markowitz V."/>
            <person name="Hugenholtz P."/>
            <person name="Kyrpides N.C."/>
            <person name="Klenk H.P."/>
            <person name="Lapidus A."/>
        </authorList>
    </citation>
    <scope>NUCLEOTIDE SEQUENCE [LARGE SCALE GENOMIC DNA]</scope>
    <source>
        <strain evidence="2">DSM 44963</strain>
    </source>
</reference>
<dbReference type="Proteomes" id="UP000004508">
    <property type="component" value="Unassembled WGS sequence"/>
</dbReference>
<dbReference type="AlphaFoldDB" id="D6TDN8"/>
<organism evidence="1 2">
    <name type="scientific">Ktedonobacter racemifer DSM 44963</name>
    <dbReference type="NCBI Taxonomy" id="485913"/>
    <lineage>
        <taxon>Bacteria</taxon>
        <taxon>Bacillati</taxon>
        <taxon>Chloroflexota</taxon>
        <taxon>Ktedonobacteria</taxon>
        <taxon>Ktedonobacterales</taxon>
        <taxon>Ktedonobacteraceae</taxon>
        <taxon>Ktedonobacter</taxon>
    </lineage>
</organism>
<accession>D6TDN8</accession>
<dbReference type="EMBL" id="ADVG01000001">
    <property type="protein sequence ID" value="EFH90170.1"/>
    <property type="molecule type" value="Genomic_DNA"/>
</dbReference>
<keyword evidence="2" id="KW-1185">Reference proteome</keyword>
<dbReference type="STRING" id="485913.Krac_11778"/>
<sequence length="84" mass="9032">MTSQKDFAILISINKCKKNVSFSSSQSEDTAQCSPIIEPSEPVGVRAGIQLKQAFIASISQEKHRAASMLRLAVVVLLPLLCAS</sequence>